<dbReference type="Gene3D" id="3.10.20.90">
    <property type="entry name" value="Phosphatidylinositol 3-kinase Catalytic Subunit, Chain A, domain 1"/>
    <property type="match status" value="1"/>
</dbReference>
<keyword evidence="12" id="KW-1185">Reference proteome</keyword>
<proteinExistence type="inferred from homology"/>
<dbReference type="PANTHER" id="PTHR12786">
    <property type="entry name" value="SPLICING FACTOR SF3A-RELATED"/>
    <property type="match status" value="1"/>
</dbReference>
<dbReference type="GO" id="GO:0006397">
    <property type="term" value="P:mRNA processing"/>
    <property type="evidence" value="ECO:0007669"/>
    <property type="project" value="UniProtKB-KW"/>
</dbReference>
<gene>
    <name evidence="11" type="primary">sde2</name>
    <name evidence="11" type="ORF">A0J61_09356</name>
</gene>
<comment type="subcellular location">
    <subcellularLocation>
        <location evidence="2">Cytoplasm</location>
    </subcellularLocation>
    <subcellularLocation>
        <location evidence="1">Nucleus</location>
    </subcellularLocation>
</comment>
<accession>A0A1C7N0J7</accession>
<dbReference type="GO" id="GO:0005737">
    <property type="term" value="C:cytoplasm"/>
    <property type="evidence" value="ECO:0007669"/>
    <property type="project" value="UniProtKB-SubCell"/>
</dbReference>
<evidence type="ECO:0000256" key="1">
    <source>
        <dbReference type="ARBA" id="ARBA00004123"/>
    </source>
</evidence>
<dbReference type="STRING" id="101091.A0A1C7N0J7"/>
<evidence type="ECO:0000256" key="2">
    <source>
        <dbReference type="ARBA" id="ARBA00004496"/>
    </source>
</evidence>
<dbReference type="Pfam" id="PF22782">
    <property type="entry name" value="SDE2"/>
    <property type="match status" value="1"/>
</dbReference>
<keyword evidence="4" id="KW-0963">Cytoplasm</keyword>
<dbReference type="AlphaFoldDB" id="A0A1C7N0J7"/>
<organism evidence="11 12">
    <name type="scientific">Choanephora cucurbitarum</name>
    <dbReference type="NCBI Taxonomy" id="101091"/>
    <lineage>
        <taxon>Eukaryota</taxon>
        <taxon>Fungi</taxon>
        <taxon>Fungi incertae sedis</taxon>
        <taxon>Mucoromycota</taxon>
        <taxon>Mucoromycotina</taxon>
        <taxon>Mucoromycetes</taxon>
        <taxon>Mucorales</taxon>
        <taxon>Mucorineae</taxon>
        <taxon>Choanephoraceae</taxon>
        <taxon>Choanephoroideae</taxon>
        <taxon>Choanephora</taxon>
    </lineage>
</organism>
<comment type="similarity">
    <text evidence="3">Belongs to the SDE2 family.</text>
</comment>
<dbReference type="InParanoid" id="A0A1C7N0J7"/>
<dbReference type="EMBL" id="LUGH01000831">
    <property type="protein sequence ID" value="OBZ82592.1"/>
    <property type="molecule type" value="Genomic_DNA"/>
</dbReference>
<comment type="caution">
    <text evidence="11">The sequence shown here is derived from an EMBL/GenBank/DDBJ whole genome shotgun (WGS) entry which is preliminary data.</text>
</comment>
<feature type="domain" description="SDE2-like" evidence="10">
    <location>
        <begin position="72"/>
        <end position="172"/>
    </location>
</feature>
<keyword evidence="8" id="KW-0131">Cell cycle</keyword>
<dbReference type="InterPro" id="IPR051421">
    <property type="entry name" value="RNA_Proc_DNA_Dmg_Regulator"/>
</dbReference>
<reference evidence="11 12" key="1">
    <citation type="submission" date="2016-03" db="EMBL/GenBank/DDBJ databases">
        <title>Choanephora cucurbitarum.</title>
        <authorList>
            <person name="Min B."/>
            <person name="Park H."/>
            <person name="Park J.-H."/>
            <person name="Shin H.-D."/>
            <person name="Choi I.-G."/>
        </authorList>
    </citation>
    <scope>NUCLEOTIDE SEQUENCE [LARGE SCALE GENOMIC DNA]</scope>
    <source>
        <strain evidence="11 12">KUS-F28377</strain>
    </source>
</reference>
<dbReference type="InterPro" id="IPR029071">
    <property type="entry name" value="Ubiquitin-like_domsf"/>
</dbReference>
<feature type="compositionally biased region" description="Acidic residues" evidence="9">
    <location>
        <begin position="194"/>
        <end position="225"/>
    </location>
</feature>
<dbReference type="GO" id="GO:0005634">
    <property type="term" value="C:nucleus"/>
    <property type="evidence" value="ECO:0007669"/>
    <property type="project" value="UniProtKB-SubCell"/>
</dbReference>
<evidence type="ECO:0000256" key="3">
    <source>
        <dbReference type="ARBA" id="ARBA00008726"/>
    </source>
</evidence>
<evidence type="ECO:0000256" key="5">
    <source>
        <dbReference type="ARBA" id="ARBA00022664"/>
    </source>
</evidence>
<evidence type="ECO:0000256" key="8">
    <source>
        <dbReference type="ARBA" id="ARBA00023306"/>
    </source>
</evidence>
<dbReference type="Proteomes" id="UP000093000">
    <property type="component" value="Unassembled WGS sequence"/>
</dbReference>
<evidence type="ECO:0000256" key="9">
    <source>
        <dbReference type="SAM" id="MobiDB-lite"/>
    </source>
</evidence>
<evidence type="ECO:0000259" key="10">
    <source>
        <dbReference type="Pfam" id="PF22782"/>
    </source>
</evidence>
<keyword evidence="6" id="KW-0508">mRNA splicing</keyword>
<keyword evidence="7" id="KW-0539">Nucleus</keyword>
<feature type="region of interest" description="Disordered" evidence="9">
    <location>
        <begin position="176"/>
        <end position="251"/>
    </location>
</feature>
<evidence type="ECO:0000313" key="12">
    <source>
        <dbReference type="Proteomes" id="UP000093000"/>
    </source>
</evidence>
<protein>
    <submittedName>
        <fullName evidence="11">Protein SDE2</fullName>
    </submittedName>
</protein>
<sequence length="251" mass="28631">MKQAIVSLLDGTAICFPTEQNYSLQDLKQHIYSVTSIPVDDQVLRTYSGHALDQSHLETDDLFVALSGRLVGGKGGFGSMLRAQGGRMNAQKTTNFEACRDLQGRRIRTVNDAKKLQEELDALPEREAEKREKLKRKIEEALKEREPRKYLFDDNKFLEDREDMVENVKSAVGNALKRQKVTHKPVASSSASLFDDDLSDDEEEEEEEEEEDIKEEDIKEEDIKEEDIKEEPKKDTKANGIKKDKGKQKAE</sequence>
<evidence type="ECO:0000256" key="4">
    <source>
        <dbReference type="ARBA" id="ARBA00022490"/>
    </source>
</evidence>
<evidence type="ECO:0000256" key="6">
    <source>
        <dbReference type="ARBA" id="ARBA00023187"/>
    </source>
</evidence>
<keyword evidence="5" id="KW-0507">mRNA processing</keyword>
<evidence type="ECO:0000256" key="7">
    <source>
        <dbReference type="ARBA" id="ARBA00023242"/>
    </source>
</evidence>
<dbReference type="OrthoDB" id="547031at2759"/>
<name>A0A1C7N0J7_9FUNG</name>
<dbReference type="GO" id="GO:0008380">
    <property type="term" value="P:RNA splicing"/>
    <property type="evidence" value="ECO:0007669"/>
    <property type="project" value="UniProtKB-KW"/>
</dbReference>
<dbReference type="SUPFAM" id="SSF54236">
    <property type="entry name" value="Ubiquitin-like"/>
    <property type="match status" value="1"/>
</dbReference>
<feature type="compositionally biased region" description="Basic and acidic residues" evidence="9">
    <location>
        <begin position="226"/>
        <end position="251"/>
    </location>
</feature>
<dbReference type="PANTHER" id="PTHR12786:SF1">
    <property type="entry name" value="SPLICING REGULATOR SDE2"/>
    <property type="match status" value="1"/>
</dbReference>
<evidence type="ECO:0000313" key="11">
    <source>
        <dbReference type="EMBL" id="OBZ82592.1"/>
    </source>
</evidence>
<dbReference type="InterPro" id="IPR053822">
    <property type="entry name" value="SDE2-like_dom"/>
</dbReference>